<evidence type="ECO:0000313" key="14">
    <source>
        <dbReference type="Proteomes" id="UP000446786"/>
    </source>
</evidence>
<dbReference type="NCBIfam" id="NF001138">
    <property type="entry name" value="PRK00143.1"/>
    <property type="match status" value="1"/>
</dbReference>
<dbReference type="Gene3D" id="2.30.30.280">
    <property type="entry name" value="Adenine nucleotide alpha hydrolases-like domains"/>
    <property type="match status" value="1"/>
</dbReference>
<dbReference type="GO" id="GO:0000049">
    <property type="term" value="F:tRNA binding"/>
    <property type="evidence" value="ECO:0007669"/>
    <property type="project" value="UniProtKB-KW"/>
</dbReference>
<keyword evidence="3 9" id="KW-0819">tRNA processing</keyword>
<keyword evidence="5 9" id="KW-0067">ATP-binding</keyword>
<dbReference type="Proteomes" id="UP000446786">
    <property type="component" value="Unassembled WGS sequence"/>
</dbReference>
<evidence type="ECO:0000256" key="7">
    <source>
        <dbReference type="ARBA" id="ARBA00023157"/>
    </source>
</evidence>
<dbReference type="InterPro" id="IPR004506">
    <property type="entry name" value="MnmA-like"/>
</dbReference>
<dbReference type="InterPro" id="IPR014729">
    <property type="entry name" value="Rossmann-like_a/b/a_fold"/>
</dbReference>
<dbReference type="Pfam" id="PF20259">
    <property type="entry name" value="tRNA_Me_trans_M"/>
    <property type="match status" value="1"/>
</dbReference>
<keyword evidence="14" id="KW-1185">Reference proteome</keyword>
<dbReference type="EMBL" id="WTYE01000001">
    <property type="protein sequence ID" value="MXP30858.1"/>
    <property type="molecule type" value="Genomic_DNA"/>
</dbReference>
<dbReference type="HAMAP" id="MF_00144">
    <property type="entry name" value="tRNA_thiouridyl_MnmA"/>
    <property type="match status" value="1"/>
</dbReference>
<feature type="binding site" evidence="9">
    <location>
        <position position="195"/>
    </location>
    <ligand>
        <name>ATP</name>
        <dbReference type="ChEBI" id="CHEBI:30616"/>
    </ligand>
</feature>
<feature type="region of interest" description="Interaction with tRNA" evidence="9">
    <location>
        <begin position="217"/>
        <end position="219"/>
    </location>
</feature>
<evidence type="ECO:0000256" key="8">
    <source>
        <dbReference type="ARBA" id="ARBA00051542"/>
    </source>
</evidence>
<protein>
    <recommendedName>
        <fullName evidence="9">tRNA-specific 2-thiouridylase MnmA</fullName>
        <ecNumber evidence="9">2.8.1.13</ecNumber>
    </recommendedName>
</protein>
<dbReference type="EC" id="2.8.1.13" evidence="9"/>
<dbReference type="CDD" id="cd01998">
    <property type="entry name" value="MnmA_TRMU-like"/>
    <property type="match status" value="1"/>
</dbReference>
<feature type="active site" description="Nucleophile" evidence="9">
    <location>
        <position position="171"/>
    </location>
</feature>
<feature type="domain" description="tRNA-specific 2-thiouridylase MnmA-like central" evidence="11">
    <location>
        <begin position="285"/>
        <end position="341"/>
    </location>
</feature>
<evidence type="ECO:0000313" key="12">
    <source>
        <dbReference type="EMBL" id="MXP30858.1"/>
    </source>
</evidence>
<keyword evidence="2 9" id="KW-0808">Transferase</keyword>
<dbReference type="InterPro" id="IPR046885">
    <property type="entry name" value="MnmA-like_C"/>
</dbReference>
<feature type="active site" description="Cysteine persulfide intermediate" evidence="9">
    <location>
        <position position="267"/>
    </location>
</feature>
<dbReference type="Pfam" id="PF03054">
    <property type="entry name" value="tRNA_Me_trans"/>
    <property type="match status" value="1"/>
</dbReference>
<evidence type="ECO:0000256" key="1">
    <source>
        <dbReference type="ARBA" id="ARBA00022555"/>
    </source>
</evidence>
<feature type="site" description="Interaction with tRNA" evidence="9">
    <location>
        <position position="196"/>
    </location>
</feature>
<evidence type="ECO:0000259" key="10">
    <source>
        <dbReference type="Pfam" id="PF20258"/>
    </source>
</evidence>
<keyword evidence="7" id="KW-1015">Disulfide bond</keyword>
<accession>A0A845AVK9</accession>
<evidence type="ECO:0000259" key="11">
    <source>
        <dbReference type="Pfam" id="PF20259"/>
    </source>
</evidence>
<dbReference type="Pfam" id="PF20258">
    <property type="entry name" value="tRNA_Me_trans_C"/>
    <property type="match status" value="1"/>
</dbReference>
<dbReference type="GO" id="GO:0005524">
    <property type="term" value="F:ATP binding"/>
    <property type="evidence" value="ECO:0007669"/>
    <property type="project" value="UniProtKB-KW"/>
</dbReference>
<dbReference type="Gene3D" id="3.40.50.620">
    <property type="entry name" value="HUPs"/>
    <property type="match status" value="1"/>
</dbReference>
<evidence type="ECO:0000256" key="2">
    <source>
        <dbReference type="ARBA" id="ARBA00022679"/>
    </source>
</evidence>
<dbReference type="NCBIfam" id="TIGR00420">
    <property type="entry name" value="trmU"/>
    <property type="match status" value="1"/>
</dbReference>
<dbReference type="OrthoDB" id="9800696at2"/>
<dbReference type="AlphaFoldDB" id="A0A845AVK9"/>
<comment type="caution">
    <text evidence="9">Lacks conserved residue(s) required for the propagation of feature annotation.</text>
</comment>
<feature type="site" description="Interaction with tRNA" evidence="9">
    <location>
        <position position="407"/>
    </location>
</feature>
<gene>
    <name evidence="9 12" type="primary">mnmA</name>
    <name evidence="12" type="ORF">GRI94_03365</name>
    <name evidence="13" type="ORF">GRI94_17455</name>
</gene>
<dbReference type="InterPro" id="IPR023382">
    <property type="entry name" value="MnmA-like_central_sf"/>
</dbReference>
<comment type="caution">
    <text evidence="12">The sequence shown here is derived from an EMBL/GenBank/DDBJ whole genome shotgun (WGS) entry which is preliminary data.</text>
</comment>
<feature type="domain" description="tRNA-specific 2-thiouridylase MnmA-like C-terminal" evidence="10">
    <location>
        <begin position="365"/>
        <end position="423"/>
    </location>
</feature>
<dbReference type="FunFam" id="2.30.30.280:FF:000001">
    <property type="entry name" value="tRNA-specific 2-thiouridylase MnmA"/>
    <property type="match status" value="1"/>
</dbReference>
<keyword evidence="1 9" id="KW-0820">tRNA-binding</keyword>
<keyword evidence="4 9" id="KW-0547">Nucleotide-binding</keyword>
<dbReference type="EMBL" id="WTYE01000001">
    <property type="protein sequence ID" value="MXP33618.1"/>
    <property type="molecule type" value="Genomic_DNA"/>
</dbReference>
<reference evidence="12 14" key="1">
    <citation type="submission" date="2019-12" db="EMBL/GenBank/DDBJ databases">
        <title>Genomic-based taxomic classification of the family Erythrobacteraceae.</title>
        <authorList>
            <person name="Xu L."/>
        </authorList>
    </citation>
    <scope>NUCLEOTIDE SEQUENCE [LARGE SCALE GENOMIC DNA]</scope>
    <source>
        <strain evidence="12 14">JCM 16677</strain>
    </source>
</reference>
<comment type="similarity">
    <text evidence="9">Belongs to the MnmA/TRMU family.</text>
</comment>
<evidence type="ECO:0000256" key="9">
    <source>
        <dbReference type="HAMAP-Rule" id="MF_00144"/>
    </source>
</evidence>
<dbReference type="Gene3D" id="2.40.30.10">
    <property type="entry name" value="Translation factors"/>
    <property type="match status" value="1"/>
</dbReference>
<comment type="subcellular location">
    <subcellularLocation>
        <location evidence="9">Cytoplasm</location>
    </subcellularLocation>
</comment>
<comment type="catalytic activity">
    <reaction evidence="8 9">
        <text>S-sulfanyl-L-cysteinyl-[protein] + uridine(34) in tRNA + AH2 + ATP = 2-thiouridine(34) in tRNA + L-cysteinyl-[protein] + A + AMP + diphosphate + H(+)</text>
        <dbReference type="Rhea" id="RHEA:47032"/>
        <dbReference type="Rhea" id="RHEA-COMP:10131"/>
        <dbReference type="Rhea" id="RHEA-COMP:11726"/>
        <dbReference type="Rhea" id="RHEA-COMP:11727"/>
        <dbReference type="Rhea" id="RHEA-COMP:11728"/>
        <dbReference type="ChEBI" id="CHEBI:13193"/>
        <dbReference type="ChEBI" id="CHEBI:15378"/>
        <dbReference type="ChEBI" id="CHEBI:17499"/>
        <dbReference type="ChEBI" id="CHEBI:29950"/>
        <dbReference type="ChEBI" id="CHEBI:30616"/>
        <dbReference type="ChEBI" id="CHEBI:33019"/>
        <dbReference type="ChEBI" id="CHEBI:61963"/>
        <dbReference type="ChEBI" id="CHEBI:65315"/>
        <dbReference type="ChEBI" id="CHEBI:87170"/>
        <dbReference type="ChEBI" id="CHEBI:456215"/>
        <dbReference type="EC" id="2.8.1.13"/>
    </reaction>
</comment>
<organism evidence="12 14">
    <name type="scientific">Parerythrobacter jejuensis</name>
    <dbReference type="NCBI Taxonomy" id="795812"/>
    <lineage>
        <taxon>Bacteria</taxon>
        <taxon>Pseudomonadati</taxon>
        <taxon>Pseudomonadota</taxon>
        <taxon>Alphaproteobacteria</taxon>
        <taxon>Sphingomonadales</taxon>
        <taxon>Erythrobacteraceae</taxon>
        <taxon>Parerythrobacter</taxon>
    </lineage>
</organism>
<sequence length="430" mass="45476">MTTPLDSRRSRSGKAGIYCALGFRNARGASQEPFIRSRRACRGARIVNAFAPLTRADEAADLFDLPRAASECRIVVAMSGGVDSSVVAALAAATGAEVIGITLQLYDYGAATGRKGACCAGDDIRDARAVADNLGIAHYVFDHESAFREEVVEQFADDYLAGRTPVPCIRCNMGPKFTDLLRMAKELDADCLATGHYVRRVAGPAGPELHRALDPARDQSYFLYATTDAQLDYIRYPLGGLPKSQVRELAEAAGLRNAAKPDSQDICFVPDGDYAKIVKKMRPEGGTPGAIVHARSGEVLGEHKGIVHYTVGQRRGLDIGGQPEPLYVVGLDAASGEVKVGPKQMLAVTAAQIIETNRIGPLPEVPLTAKVRSLAKPVPVTVEGTLGNGGEVTLQFATPEYGVAPGQAAVIYAGERVVGGGWIASTTKAV</sequence>
<evidence type="ECO:0000256" key="4">
    <source>
        <dbReference type="ARBA" id="ARBA00022741"/>
    </source>
</evidence>
<proteinExistence type="inferred from homology"/>
<keyword evidence="6 9" id="KW-0694">RNA-binding</keyword>
<dbReference type="PANTHER" id="PTHR11933:SF5">
    <property type="entry name" value="MITOCHONDRIAL TRNA-SPECIFIC 2-THIOURIDYLASE 1"/>
    <property type="match status" value="1"/>
</dbReference>
<feature type="binding site" evidence="9">
    <location>
        <begin position="77"/>
        <end position="84"/>
    </location>
    <ligand>
        <name>ATP</name>
        <dbReference type="ChEBI" id="CHEBI:30616"/>
    </ligand>
</feature>
<dbReference type="GO" id="GO:0002143">
    <property type="term" value="P:tRNA wobble position uridine thiolation"/>
    <property type="evidence" value="ECO:0007669"/>
    <property type="project" value="TreeGrafter"/>
</dbReference>
<evidence type="ECO:0000256" key="6">
    <source>
        <dbReference type="ARBA" id="ARBA00022884"/>
    </source>
</evidence>
<keyword evidence="9" id="KW-0963">Cytoplasm</keyword>
<evidence type="ECO:0000256" key="5">
    <source>
        <dbReference type="ARBA" id="ARBA00022840"/>
    </source>
</evidence>
<dbReference type="GO" id="GO:0103016">
    <property type="term" value="F:tRNA-uridine 2-sulfurtransferase activity"/>
    <property type="evidence" value="ECO:0007669"/>
    <property type="project" value="UniProtKB-EC"/>
</dbReference>
<evidence type="ECO:0000313" key="13">
    <source>
        <dbReference type="EMBL" id="MXP33618.1"/>
    </source>
</evidence>
<feature type="binding site" evidence="9">
    <location>
        <position position="103"/>
    </location>
    <ligand>
        <name>ATP</name>
        <dbReference type="ChEBI" id="CHEBI:30616"/>
    </ligand>
</feature>
<dbReference type="InterPro" id="IPR046884">
    <property type="entry name" value="MnmA-like_central"/>
</dbReference>
<dbReference type="SUPFAM" id="SSF52402">
    <property type="entry name" value="Adenine nucleotide alpha hydrolases-like"/>
    <property type="match status" value="1"/>
</dbReference>
<evidence type="ECO:0000256" key="3">
    <source>
        <dbReference type="ARBA" id="ARBA00022694"/>
    </source>
</evidence>
<name>A0A845AVK9_9SPHN</name>
<dbReference type="PANTHER" id="PTHR11933">
    <property type="entry name" value="TRNA 5-METHYLAMINOMETHYL-2-THIOURIDYLATE -METHYLTRANSFERASE"/>
    <property type="match status" value="1"/>
</dbReference>
<comment type="function">
    <text evidence="9">Catalyzes the 2-thiolation of uridine at the wobble position (U34) of tRNA, leading to the formation of s(2)U34.</text>
</comment>
<dbReference type="GO" id="GO:0005737">
    <property type="term" value="C:cytoplasm"/>
    <property type="evidence" value="ECO:0007669"/>
    <property type="project" value="UniProtKB-SubCell"/>
</dbReference>